<comment type="caution">
    <text evidence="1">The sequence shown here is derived from an EMBL/GenBank/DDBJ whole genome shotgun (WGS) entry which is preliminary data.</text>
</comment>
<name>A0A743U535_SALER</name>
<reference evidence="1" key="2">
    <citation type="submission" date="2020-02" db="EMBL/GenBank/DDBJ databases">
        <authorList>
            <consortium name="NCBI Pathogen Detection Project"/>
        </authorList>
    </citation>
    <scope>NUCLEOTIDE SEQUENCE</scope>
    <source>
        <strain evidence="1">MA.GW_S00744-09</strain>
    </source>
</reference>
<reference evidence="1" key="1">
    <citation type="journal article" date="2018" name="Genome Biol.">
        <title>SKESA: strategic k-mer extension for scrupulous assemblies.</title>
        <authorList>
            <person name="Souvorov A."/>
            <person name="Agarwala R."/>
            <person name="Lipman D.J."/>
        </authorList>
    </citation>
    <scope>NUCLEOTIDE SEQUENCE</scope>
    <source>
        <strain evidence="1">MA.GW_S00744-09</strain>
    </source>
</reference>
<organism evidence="1">
    <name type="scientific">Salmonella enterica</name>
    <name type="common">Salmonella choleraesuis</name>
    <dbReference type="NCBI Taxonomy" id="28901"/>
    <lineage>
        <taxon>Bacteria</taxon>
        <taxon>Pseudomonadati</taxon>
        <taxon>Pseudomonadota</taxon>
        <taxon>Gammaproteobacteria</taxon>
        <taxon>Enterobacterales</taxon>
        <taxon>Enterobacteriaceae</taxon>
        <taxon>Salmonella</taxon>
    </lineage>
</organism>
<evidence type="ECO:0000313" key="1">
    <source>
        <dbReference type="EMBL" id="HAF2211630.1"/>
    </source>
</evidence>
<dbReference type="EMBL" id="DAAUNW010000013">
    <property type="protein sequence ID" value="HAF2211630.1"/>
    <property type="molecule type" value="Genomic_DNA"/>
</dbReference>
<accession>A0A743U535</accession>
<gene>
    <name evidence="1" type="ORF">G9E81_004345</name>
</gene>
<proteinExistence type="predicted"/>
<sequence length="54" mass="6324">MATQSNEEQQQSLQQQDSTVKFCPICGSTMHQQDYLNGKWWFCDDEECGFFEPV</sequence>
<dbReference type="AlphaFoldDB" id="A0A743U535"/>
<protein>
    <submittedName>
        <fullName evidence="1">Uncharacterized protein</fullName>
    </submittedName>
</protein>